<organism evidence="1">
    <name type="scientific">uncultured spirochete</name>
    <dbReference type="NCBI Taxonomy" id="156406"/>
    <lineage>
        <taxon>Bacteria</taxon>
        <taxon>Pseudomonadati</taxon>
        <taxon>Spirochaetota</taxon>
        <taxon>Spirochaetia</taxon>
        <taxon>Spirochaetales</taxon>
        <taxon>environmental samples</taxon>
    </lineage>
</organism>
<sequence length="297" mass="31813">MPLDASSFIGNLSFFAGFSAASGKTMAMKAALACIRGVGARAAILCAGHEGERPGSGAGGTSVEVWEGEIFSTAASFAGRLDCAPEIVAGELGTSALGPIVLVRAGRRGSGILVGPSESAALAAVADEAMRAQYPHHTVLVDGALDRLSPISALPNAQLFCTVRIDRANLMHMSQRMADLHRRSHLPLWTDEQLRRGAHIILDGPLSRMVLEKYAVQEHAAFVVKDFAHIFLRPEELALLAAQNKLFVQKEIDFHGFIVALCDVGQEECGARLPPEVFASILSWNPYEDEKHEHGLP</sequence>
<proteinExistence type="predicted"/>
<gene>
    <name evidence="1" type="ORF">SPIRO4BDMA_50682</name>
</gene>
<evidence type="ECO:0000313" key="1">
    <source>
        <dbReference type="EMBL" id="SLM19167.1"/>
    </source>
</evidence>
<reference evidence="1" key="1">
    <citation type="submission" date="2017-02" db="EMBL/GenBank/DDBJ databases">
        <authorList>
            <person name="Regsiter A."/>
            <person name="William W."/>
        </authorList>
    </citation>
    <scope>NUCLEOTIDE SEQUENCE</scope>
    <source>
        <strain evidence="1">BdmA 4</strain>
    </source>
</reference>
<name>A0A3P3XSC5_9SPIR</name>
<accession>A0A3P3XSC5</accession>
<protein>
    <submittedName>
        <fullName evidence="1">Uncharacterized protein</fullName>
    </submittedName>
</protein>
<dbReference type="AlphaFoldDB" id="A0A3P3XSC5"/>
<dbReference type="EMBL" id="FWDO01000005">
    <property type="protein sequence ID" value="SLM19167.1"/>
    <property type="molecule type" value="Genomic_DNA"/>
</dbReference>